<accession>A0A848P7I4</accession>
<evidence type="ECO:0000256" key="3">
    <source>
        <dbReference type="ARBA" id="ARBA00022558"/>
    </source>
</evidence>
<dbReference type="AlphaFoldDB" id="A0A848P7I4"/>
<dbReference type="InterPro" id="IPR016147">
    <property type="entry name" value="Pili_assmbl_chaperone_N"/>
</dbReference>
<evidence type="ECO:0000256" key="2">
    <source>
        <dbReference type="ARBA" id="ARBA00007399"/>
    </source>
</evidence>
<dbReference type="GO" id="GO:0071555">
    <property type="term" value="P:cell wall organization"/>
    <property type="evidence" value="ECO:0007669"/>
    <property type="project" value="InterPro"/>
</dbReference>
<dbReference type="Pfam" id="PF02753">
    <property type="entry name" value="PapD_C"/>
    <property type="match status" value="1"/>
</dbReference>
<reference evidence="12 13" key="1">
    <citation type="submission" date="2020-04" db="EMBL/GenBank/DDBJ databases">
        <title>Ralstonia insidiosa genome sequencing and assembly.</title>
        <authorList>
            <person name="Martins R.C.R."/>
            <person name="Perdigao-Neto L.V."/>
            <person name="Levin A.S.S."/>
            <person name="Costa S.F."/>
        </authorList>
    </citation>
    <scope>NUCLEOTIDE SEQUENCE [LARGE SCALE GENOMIC DNA]</scope>
    <source>
        <strain evidence="12 13">5047</strain>
    </source>
</reference>
<dbReference type="GO" id="GO:0030288">
    <property type="term" value="C:outer membrane-bounded periplasmic space"/>
    <property type="evidence" value="ECO:0007669"/>
    <property type="project" value="InterPro"/>
</dbReference>
<dbReference type="RefSeq" id="WP_104656473.1">
    <property type="nucleotide sequence ID" value="NZ_JABBZM010000023.1"/>
</dbReference>
<dbReference type="InterPro" id="IPR050643">
    <property type="entry name" value="Periplasmic_pilus_chap"/>
</dbReference>
<evidence type="ECO:0000313" key="13">
    <source>
        <dbReference type="Proteomes" id="UP000575469"/>
    </source>
</evidence>
<dbReference type="Pfam" id="PF00345">
    <property type="entry name" value="PapD_N"/>
    <property type="match status" value="1"/>
</dbReference>
<evidence type="ECO:0000256" key="6">
    <source>
        <dbReference type="ARBA" id="ARBA00023186"/>
    </source>
</evidence>
<evidence type="ECO:0000259" key="10">
    <source>
        <dbReference type="Pfam" id="PF00345"/>
    </source>
</evidence>
<keyword evidence="7" id="KW-0393">Immunoglobulin domain</keyword>
<protein>
    <submittedName>
        <fullName evidence="12">Fimbria/pilus periplasmic chaperone</fullName>
    </submittedName>
</protein>
<dbReference type="Proteomes" id="UP000575469">
    <property type="component" value="Unassembled WGS sequence"/>
</dbReference>
<dbReference type="InterPro" id="IPR018046">
    <property type="entry name" value="Pili_assmbl_chaperone_CS"/>
</dbReference>
<evidence type="ECO:0000256" key="8">
    <source>
        <dbReference type="RuleBase" id="RU003918"/>
    </source>
</evidence>
<name>A0A848P7I4_9RALS</name>
<dbReference type="FunFam" id="2.60.40.10:FF:000458">
    <property type="entry name" value="Molecular chaperone FimC"/>
    <property type="match status" value="1"/>
</dbReference>
<dbReference type="PROSITE" id="PS00635">
    <property type="entry name" value="PILI_CHAPERONE"/>
    <property type="match status" value="1"/>
</dbReference>
<dbReference type="InterPro" id="IPR013783">
    <property type="entry name" value="Ig-like_fold"/>
</dbReference>
<keyword evidence="4 9" id="KW-0732">Signal</keyword>
<comment type="caution">
    <text evidence="12">The sequence shown here is derived from an EMBL/GenBank/DDBJ whole genome shotgun (WGS) entry which is preliminary data.</text>
</comment>
<feature type="domain" description="Pili assembly chaperone N-terminal" evidence="10">
    <location>
        <begin position="27"/>
        <end position="148"/>
    </location>
</feature>
<evidence type="ECO:0000259" key="11">
    <source>
        <dbReference type="Pfam" id="PF02753"/>
    </source>
</evidence>
<dbReference type="InterPro" id="IPR016148">
    <property type="entry name" value="Pili_assmbl_chaperone_C"/>
</dbReference>
<evidence type="ECO:0000256" key="7">
    <source>
        <dbReference type="ARBA" id="ARBA00023319"/>
    </source>
</evidence>
<dbReference type="SUPFAM" id="SSF49354">
    <property type="entry name" value="PapD-like"/>
    <property type="match status" value="1"/>
</dbReference>
<keyword evidence="6 8" id="KW-0143">Chaperone</keyword>
<evidence type="ECO:0000256" key="9">
    <source>
        <dbReference type="SAM" id="SignalP"/>
    </source>
</evidence>
<keyword evidence="5" id="KW-0574">Periplasm</keyword>
<sequence>MNNMLRNVVACSAVVVGLFSAHANATVVIGGTRIVYPADEKEVTVKLSNEGTVPGLVQVWLDDGDEKSTPDTAKVPFTVAPPIFRMDGGKGQAVRLMYTGEPLPTDKESLFWVNVLEVPPKAENKEGRNMLQFAFRTRIKLFFRPTKLVGDVDQAPTKLSWKLIAPEAGKDVALQVSNPTPYHVNFAKVGLGINEKTVGDEGGGMVAPGQSATFPLKGLTHMPSGDVKADFTVITDYGSLVKMEAPLAR</sequence>
<comment type="subcellular location">
    <subcellularLocation>
        <location evidence="1 8">Periplasm</location>
    </subcellularLocation>
</comment>
<keyword evidence="3" id="KW-1029">Fimbrium biogenesis</keyword>
<dbReference type="InterPro" id="IPR001829">
    <property type="entry name" value="Pili_assmbl_chaperone_bac"/>
</dbReference>
<evidence type="ECO:0000256" key="4">
    <source>
        <dbReference type="ARBA" id="ARBA00022729"/>
    </source>
</evidence>
<dbReference type="PRINTS" id="PR00969">
    <property type="entry name" value="CHAPERONPILI"/>
</dbReference>
<feature type="signal peptide" evidence="9">
    <location>
        <begin position="1"/>
        <end position="25"/>
    </location>
</feature>
<dbReference type="Gene3D" id="2.60.40.10">
    <property type="entry name" value="Immunoglobulins"/>
    <property type="match status" value="2"/>
</dbReference>
<evidence type="ECO:0000313" key="12">
    <source>
        <dbReference type="EMBL" id="NMV40576.1"/>
    </source>
</evidence>
<dbReference type="EMBL" id="JABBZM010000023">
    <property type="protein sequence ID" value="NMV40576.1"/>
    <property type="molecule type" value="Genomic_DNA"/>
</dbReference>
<evidence type="ECO:0000256" key="5">
    <source>
        <dbReference type="ARBA" id="ARBA00022764"/>
    </source>
</evidence>
<proteinExistence type="inferred from homology"/>
<dbReference type="PANTHER" id="PTHR30251">
    <property type="entry name" value="PILUS ASSEMBLY CHAPERONE"/>
    <property type="match status" value="1"/>
</dbReference>
<dbReference type="PANTHER" id="PTHR30251:SF2">
    <property type="entry name" value="FIMBRIAL CHAPERONE YADV-RELATED"/>
    <property type="match status" value="1"/>
</dbReference>
<dbReference type="InterPro" id="IPR036316">
    <property type="entry name" value="Pili_assmbl_chap_C_dom_sf"/>
</dbReference>
<feature type="chain" id="PRO_5032535972" evidence="9">
    <location>
        <begin position="26"/>
        <end position="249"/>
    </location>
</feature>
<evidence type="ECO:0000256" key="1">
    <source>
        <dbReference type="ARBA" id="ARBA00004418"/>
    </source>
</evidence>
<comment type="similarity">
    <text evidence="2 8">Belongs to the periplasmic pilus chaperone family.</text>
</comment>
<organism evidence="12 13">
    <name type="scientific">Ralstonia insidiosa</name>
    <dbReference type="NCBI Taxonomy" id="190721"/>
    <lineage>
        <taxon>Bacteria</taxon>
        <taxon>Pseudomonadati</taxon>
        <taxon>Pseudomonadota</taxon>
        <taxon>Betaproteobacteria</taxon>
        <taxon>Burkholderiales</taxon>
        <taxon>Burkholderiaceae</taxon>
        <taxon>Ralstonia</taxon>
    </lineage>
</organism>
<dbReference type="SUPFAM" id="SSF49584">
    <property type="entry name" value="Periplasmic chaperone C-domain"/>
    <property type="match status" value="1"/>
</dbReference>
<gene>
    <name evidence="12" type="ORF">HGR00_21940</name>
</gene>
<dbReference type="InterPro" id="IPR008962">
    <property type="entry name" value="PapD-like_sf"/>
</dbReference>
<feature type="domain" description="Pili assembly chaperone C-terminal" evidence="11">
    <location>
        <begin position="176"/>
        <end position="240"/>
    </location>
</feature>